<accession>A0A5D3WMD3</accession>
<dbReference type="PANTHER" id="PTHR37481">
    <property type="entry name" value="LIPOPOLYSACCHARIDE EXPORT SYSTEM PROTEIN LPTC"/>
    <property type="match status" value="1"/>
</dbReference>
<evidence type="ECO:0000256" key="2">
    <source>
        <dbReference type="ARBA" id="ARBA00022519"/>
    </source>
</evidence>
<keyword evidence="1" id="KW-1003">Cell membrane</keyword>
<dbReference type="GO" id="GO:0030288">
    <property type="term" value="C:outer membrane-bounded periplasmic space"/>
    <property type="evidence" value="ECO:0007669"/>
    <property type="project" value="TreeGrafter"/>
</dbReference>
<keyword evidence="2" id="KW-0997">Cell inner membrane</keyword>
<reference evidence="6 7" key="1">
    <citation type="submission" date="2019-07" db="EMBL/GenBank/DDBJ databases">
        <title>Genomic Encyclopedia of Type Strains, Phase IV (KMG-IV): sequencing the most valuable type-strain genomes for metagenomic binning, comparative biology and taxonomic classification.</title>
        <authorList>
            <person name="Goeker M."/>
        </authorList>
    </citation>
    <scope>NUCLEOTIDE SEQUENCE [LARGE SCALE GENOMIC DNA]</scope>
    <source>
        <strain evidence="6 7">SS015</strain>
    </source>
</reference>
<dbReference type="EMBL" id="VNIB01000002">
    <property type="protein sequence ID" value="TYO99506.1"/>
    <property type="molecule type" value="Genomic_DNA"/>
</dbReference>
<evidence type="ECO:0000256" key="3">
    <source>
        <dbReference type="ARBA" id="ARBA00022692"/>
    </source>
</evidence>
<dbReference type="RefSeq" id="WP_187426612.1">
    <property type="nucleotide sequence ID" value="NZ_VNIB01000002.1"/>
</dbReference>
<dbReference type="Proteomes" id="UP000324159">
    <property type="component" value="Unassembled WGS sequence"/>
</dbReference>
<dbReference type="GO" id="GO:0017089">
    <property type="term" value="F:glycolipid transfer activity"/>
    <property type="evidence" value="ECO:0007669"/>
    <property type="project" value="TreeGrafter"/>
</dbReference>
<dbReference type="PANTHER" id="PTHR37481:SF1">
    <property type="entry name" value="LIPOPOLYSACCHARIDE EXPORT SYSTEM PROTEIN LPTC"/>
    <property type="match status" value="1"/>
</dbReference>
<dbReference type="NCBIfam" id="TIGR04409">
    <property type="entry name" value="LptC_YrbK"/>
    <property type="match status" value="1"/>
</dbReference>
<evidence type="ECO:0000313" key="7">
    <source>
        <dbReference type="Proteomes" id="UP000324159"/>
    </source>
</evidence>
<dbReference type="InterPro" id="IPR010664">
    <property type="entry name" value="LipoPS_assembly_LptC-rel"/>
</dbReference>
<evidence type="ECO:0000313" key="6">
    <source>
        <dbReference type="EMBL" id="TYO99506.1"/>
    </source>
</evidence>
<dbReference type="Gene3D" id="2.60.450.10">
    <property type="entry name" value="Lipopolysaccharide (LPS) transport protein A like domain"/>
    <property type="match status" value="1"/>
</dbReference>
<keyword evidence="7" id="KW-1185">Reference proteome</keyword>
<keyword evidence="5" id="KW-0472">Membrane</keyword>
<name>A0A5D3WMD3_9BACT</name>
<organism evidence="6 7">
    <name type="scientific">Geothermobacter ehrlichii</name>
    <dbReference type="NCBI Taxonomy" id="213224"/>
    <lineage>
        <taxon>Bacteria</taxon>
        <taxon>Pseudomonadati</taxon>
        <taxon>Thermodesulfobacteriota</taxon>
        <taxon>Desulfuromonadia</taxon>
        <taxon>Desulfuromonadales</taxon>
        <taxon>Geothermobacteraceae</taxon>
        <taxon>Geothermobacter</taxon>
    </lineage>
</organism>
<dbReference type="InterPro" id="IPR026265">
    <property type="entry name" value="LptC"/>
</dbReference>
<dbReference type="InterPro" id="IPR052363">
    <property type="entry name" value="LPS_export_LptC"/>
</dbReference>
<dbReference type="Pfam" id="PF06835">
    <property type="entry name" value="LptC"/>
    <property type="match status" value="1"/>
</dbReference>
<proteinExistence type="predicted"/>
<gene>
    <name evidence="6" type="ORF">EDC39_10228</name>
</gene>
<sequence>MLLVAFVVLAVLLAFVVGRRYQPVEEAITTAQPAGDADLSLDNIDYTETRNGRAVWRLRAVGGSHDLQAGVTRLRQVDLVFYGREGRGDLRLTADRGVWDSRSGRLEAFGHVRASDDRGYVLTSERMFYDQNRRLVWTDGPVRLTSTAMEVRGRGLRLFVDQRRLRLLSDVWSRWQLGPLAEERG</sequence>
<evidence type="ECO:0000256" key="4">
    <source>
        <dbReference type="ARBA" id="ARBA00022989"/>
    </source>
</evidence>
<dbReference type="AlphaFoldDB" id="A0A5D3WMD3"/>
<comment type="caution">
    <text evidence="6">The sequence shown here is derived from an EMBL/GenBank/DDBJ whole genome shotgun (WGS) entry which is preliminary data.</text>
</comment>
<keyword evidence="4" id="KW-1133">Transmembrane helix</keyword>
<evidence type="ECO:0000256" key="5">
    <source>
        <dbReference type="ARBA" id="ARBA00023136"/>
    </source>
</evidence>
<evidence type="ECO:0000256" key="1">
    <source>
        <dbReference type="ARBA" id="ARBA00022475"/>
    </source>
</evidence>
<protein>
    <submittedName>
        <fullName evidence="6">LPS export ABC transporter protein LptC</fullName>
    </submittedName>
</protein>
<dbReference type="GO" id="GO:0015221">
    <property type="term" value="F:lipopolysaccharide transmembrane transporter activity"/>
    <property type="evidence" value="ECO:0007669"/>
    <property type="project" value="InterPro"/>
</dbReference>
<dbReference type="GO" id="GO:0005886">
    <property type="term" value="C:plasma membrane"/>
    <property type="evidence" value="ECO:0007669"/>
    <property type="project" value="InterPro"/>
</dbReference>
<keyword evidence="3" id="KW-0812">Transmembrane</keyword>